<proteinExistence type="predicted"/>
<dbReference type="Pfam" id="PF00929">
    <property type="entry name" value="RNase_T"/>
    <property type="match status" value="1"/>
</dbReference>
<keyword evidence="2" id="KW-0269">Exonuclease</keyword>
<dbReference type="Proteomes" id="UP000651271">
    <property type="component" value="Unassembled WGS sequence"/>
</dbReference>
<keyword evidence="2" id="KW-0378">Hydrolase</keyword>
<evidence type="ECO:0000313" key="2">
    <source>
        <dbReference type="EMBL" id="MBD1430309.1"/>
    </source>
</evidence>
<accession>A0ABR7YGE2</accession>
<comment type="caution">
    <text evidence="2">The sequence shown here is derived from an EMBL/GenBank/DDBJ whole genome shotgun (WGS) entry which is preliminary data.</text>
</comment>
<evidence type="ECO:0000313" key="3">
    <source>
        <dbReference type="Proteomes" id="UP000651271"/>
    </source>
</evidence>
<dbReference type="Gene3D" id="3.30.420.10">
    <property type="entry name" value="Ribonuclease H-like superfamily/Ribonuclease H"/>
    <property type="match status" value="1"/>
</dbReference>
<keyword evidence="3" id="KW-1185">Reference proteome</keyword>
<dbReference type="CDD" id="cd06127">
    <property type="entry name" value="DEDDh"/>
    <property type="match status" value="1"/>
</dbReference>
<keyword evidence="2" id="KW-0540">Nuclease</keyword>
<organism evidence="2 3">
    <name type="scientific">Sphingobacterium litopenaei</name>
    <dbReference type="NCBI Taxonomy" id="2763500"/>
    <lineage>
        <taxon>Bacteria</taxon>
        <taxon>Pseudomonadati</taxon>
        <taxon>Bacteroidota</taxon>
        <taxon>Sphingobacteriia</taxon>
        <taxon>Sphingobacteriales</taxon>
        <taxon>Sphingobacteriaceae</taxon>
        <taxon>Sphingobacterium</taxon>
    </lineage>
</organism>
<dbReference type="SUPFAM" id="SSF53098">
    <property type="entry name" value="Ribonuclease H-like"/>
    <property type="match status" value="1"/>
</dbReference>
<dbReference type="SMART" id="SM00479">
    <property type="entry name" value="EXOIII"/>
    <property type="match status" value="1"/>
</dbReference>
<dbReference type="InterPro" id="IPR036397">
    <property type="entry name" value="RNaseH_sf"/>
</dbReference>
<gene>
    <name evidence="2" type="ORF">H8B04_12155</name>
</gene>
<evidence type="ECO:0000259" key="1">
    <source>
        <dbReference type="SMART" id="SM00479"/>
    </source>
</evidence>
<dbReference type="InterPro" id="IPR013520">
    <property type="entry name" value="Ribonucl_H"/>
</dbReference>
<feature type="domain" description="Exonuclease" evidence="1">
    <location>
        <begin position="5"/>
        <end position="191"/>
    </location>
</feature>
<dbReference type="EMBL" id="JACOIJ010000024">
    <property type="protein sequence ID" value="MBD1430309.1"/>
    <property type="molecule type" value="Genomic_DNA"/>
</dbReference>
<protein>
    <submittedName>
        <fullName evidence="2">3'-5' exonuclease</fullName>
    </submittedName>
</protein>
<sequence>MIKSHYMFLDTEASGEPVRWDVSSLDGSDWPYLVQISWVIYTLDGNEIKREKLYIDEKDFQSTSSALKIHKITDRFRQQNGFSRQEVLNRLLLDFQMYDPLLICHFLKFDLNLLKVELRRAKIEYDLNQIPAFCTMLATKYLAGTPHARPLHLSQLYAVLFYKSLQNYHDALCDTLATAECFFELFKSGYITEKTILDQIKERKIGYDHIKVVSK</sequence>
<reference evidence="2 3" key="1">
    <citation type="submission" date="2020-08" db="EMBL/GenBank/DDBJ databases">
        <title>Sphingobacterium sp. DN04309 isolated from aquaculture water.</title>
        <authorList>
            <person name="Zhang M."/>
        </authorList>
    </citation>
    <scope>NUCLEOTIDE SEQUENCE [LARGE SCALE GENOMIC DNA]</scope>
    <source>
        <strain evidence="2 3">DN04309</strain>
    </source>
</reference>
<dbReference type="GO" id="GO:0004527">
    <property type="term" value="F:exonuclease activity"/>
    <property type="evidence" value="ECO:0007669"/>
    <property type="project" value="UniProtKB-KW"/>
</dbReference>
<name>A0ABR7YGE2_9SPHI</name>
<dbReference type="RefSeq" id="WP_190302528.1">
    <property type="nucleotide sequence ID" value="NZ_JACOIJ010000024.1"/>
</dbReference>
<dbReference type="InterPro" id="IPR012337">
    <property type="entry name" value="RNaseH-like_sf"/>
</dbReference>